<feature type="non-terminal residue" evidence="1">
    <location>
        <position position="172"/>
    </location>
</feature>
<organism evidence="1 2">
    <name type="scientific">Pristionchus mayeri</name>
    <dbReference type="NCBI Taxonomy" id="1317129"/>
    <lineage>
        <taxon>Eukaryota</taxon>
        <taxon>Metazoa</taxon>
        <taxon>Ecdysozoa</taxon>
        <taxon>Nematoda</taxon>
        <taxon>Chromadorea</taxon>
        <taxon>Rhabditida</taxon>
        <taxon>Rhabditina</taxon>
        <taxon>Diplogasteromorpha</taxon>
        <taxon>Diplogasteroidea</taxon>
        <taxon>Neodiplogasteridae</taxon>
        <taxon>Pristionchus</taxon>
    </lineage>
</organism>
<dbReference type="EMBL" id="BTRK01000003">
    <property type="protein sequence ID" value="GMR41412.1"/>
    <property type="molecule type" value="Genomic_DNA"/>
</dbReference>
<dbReference type="Proteomes" id="UP001328107">
    <property type="component" value="Unassembled WGS sequence"/>
</dbReference>
<keyword evidence="2" id="KW-1185">Reference proteome</keyword>
<protein>
    <submittedName>
        <fullName evidence="1">Uncharacterized protein</fullName>
    </submittedName>
</protein>
<evidence type="ECO:0000313" key="1">
    <source>
        <dbReference type="EMBL" id="GMR41412.1"/>
    </source>
</evidence>
<proteinExistence type="predicted"/>
<dbReference type="AlphaFoldDB" id="A0AAN4ZNB0"/>
<sequence>LQDFYSAYSAVQCNADYPIPMCQPEPVIREDCDRNMYEGFPLFERDWCTCWDGGIEQGGECKGNDVCSSEDETCSIGRVCQLEDTADENYHCKCPGGTCLYPSEDCKIKAFLLTDFADKELGECATVRCSIDDLKELVPENCQITKYEIEDVEIDMRMGTTDVICTHSTNED</sequence>
<evidence type="ECO:0000313" key="2">
    <source>
        <dbReference type="Proteomes" id="UP001328107"/>
    </source>
</evidence>
<comment type="caution">
    <text evidence="1">The sequence shown here is derived from an EMBL/GenBank/DDBJ whole genome shotgun (WGS) entry which is preliminary data.</text>
</comment>
<accession>A0AAN4ZNB0</accession>
<reference evidence="2" key="1">
    <citation type="submission" date="2022-10" db="EMBL/GenBank/DDBJ databases">
        <title>Genome assembly of Pristionchus species.</title>
        <authorList>
            <person name="Yoshida K."/>
            <person name="Sommer R.J."/>
        </authorList>
    </citation>
    <scope>NUCLEOTIDE SEQUENCE [LARGE SCALE GENOMIC DNA]</scope>
    <source>
        <strain evidence="2">RS5460</strain>
    </source>
</reference>
<gene>
    <name evidence="1" type="ORF">PMAYCL1PPCAC_11607</name>
</gene>
<name>A0AAN4ZNB0_9BILA</name>
<feature type="non-terminal residue" evidence="1">
    <location>
        <position position="1"/>
    </location>
</feature>